<keyword evidence="3" id="KW-1185">Reference proteome</keyword>
<organism evidence="2 3">
    <name type="scientific">Dibothriocephalus latus</name>
    <name type="common">Fish tapeworm</name>
    <name type="synonym">Diphyllobothrium latum</name>
    <dbReference type="NCBI Taxonomy" id="60516"/>
    <lineage>
        <taxon>Eukaryota</taxon>
        <taxon>Metazoa</taxon>
        <taxon>Spiralia</taxon>
        <taxon>Lophotrochozoa</taxon>
        <taxon>Platyhelminthes</taxon>
        <taxon>Cestoda</taxon>
        <taxon>Eucestoda</taxon>
        <taxon>Diphyllobothriidea</taxon>
        <taxon>Diphyllobothriidae</taxon>
        <taxon>Dibothriocephalus</taxon>
    </lineage>
</organism>
<dbReference type="Pfam" id="PF01663">
    <property type="entry name" value="Phosphodiest"/>
    <property type="match status" value="1"/>
</dbReference>
<comment type="function">
    <text evidence="1">Ethanolamine phosphate transferase involved in glycosylphosphatidylinositol-anchor biosynthesis. Transfers ethanolamine phosphate to the first alpha-1,4-linked mannose of the glycosylphosphatidylinositol precursor of GPI-anchor.</text>
</comment>
<dbReference type="GO" id="GO:0005789">
    <property type="term" value="C:endoplasmic reticulum membrane"/>
    <property type="evidence" value="ECO:0007669"/>
    <property type="project" value="UniProtKB-SubCell"/>
</dbReference>
<dbReference type="PANTHER" id="PTHR12250">
    <property type="entry name" value="PHOSPHATIDYLINOSITOL GLYCAN, CLASS N"/>
    <property type="match status" value="1"/>
</dbReference>
<evidence type="ECO:0000313" key="2">
    <source>
        <dbReference type="EMBL" id="VDN27816.1"/>
    </source>
</evidence>
<gene>
    <name evidence="2" type="ORF">DILT_LOCUS15069</name>
</gene>
<protein>
    <recommendedName>
        <fullName evidence="1">GPI ethanolamine phosphate transferase 1</fullName>
        <ecNumber evidence="1">2.-.-.-</ecNumber>
    </recommendedName>
</protein>
<dbReference type="SUPFAM" id="SSF53649">
    <property type="entry name" value="Alkaline phosphatase-like"/>
    <property type="match status" value="1"/>
</dbReference>
<dbReference type="InterPro" id="IPR017850">
    <property type="entry name" value="Alkaline_phosphatase_core_sf"/>
</dbReference>
<comment type="similarity">
    <text evidence="1">Belongs to the PIGG/PIGN/PIGO family. PIGN subfamily.</text>
</comment>
<dbReference type="Proteomes" id="UP000281553">
    <property type="component" value="Unassembled WGS sequence"/>
</dbReference>
<dbReference type="EC" id="2.-.-.-" evidence="1"/>
<name>A0A3P7QAW3_DIBLA</name>
<dbReference type="InterPro" id="IPR002591">
    <property type="entry name" value="Phosphodiest/P_Trfase"/>
</dbReference>
<sequence>MQELSVQKNDVNGSAHGKIVFLHFDSTDHAGHIFGYPSPGYSKAVFEADNFTQSVFEFFRKNLPKEFINATTFIVASDHGVSHYGHGDGGIKELYVPIFMWGSGIVKEQSHPLLRKLDSKSGYQILLNQLDICPLIASLLGIKTPSNSMVSSQGPQILTLILQATIERIKSTSFFPFVASEREEPWVVEDLLQETDQLVRALSKLSNMNSFPRSKSISERKIA</sequence>
<dbReference type="OrthoDB" id="2748310at2759"/>
<dbReference type="EMBL" id="UYRU01077166">
    <property type="protein sequence ID" value="VDN27816.1"/>
    <property type="molecule type" value="Genomic_DNA"/>
</dbReference>
<evidence type="ECO:0000313" key="3">
    <source>
        <dbReference type="Proteomes" id="UP000281553"/>
    </source>
</evidence>
<keyword evidence="1" id="KW-0337">GPI-anchor biosynthesis</keyword>
<dbReference type="UniPathway" id="UPA00196"/>
<proteinExistence type="inferred from homology"/>
<accession>A0A3P7QAW3</accession>
<dbReference type="GO" id="GO:0006506">
    <property type="term" value="P:GPI anchor biosynthetic process"/>
    <property type="evidence" value="ECO:0007669"/>
    <property type="project" value="UniProtKB-UniPathway"/>
</dbReference>
<comment type="subcellular location">
    <subcellularLocation>
        <location evidence="1">Endoplasmic reticulum membrane</location>
        <topology evidence="1">Multi-pass membrane protein</topology>
    </subcellularLocation>
</comment>
<dbReference type="InterPro" id="IPR007070">
    <property type="entry name" value="GPI_EtnP_transferase_1"/>
</dbReference>
<reference evidence="2 3" key="1">
    <citation type="submission" date="2018-11" db="EMBL/GenBank/DDBJ databases">
        <authorList>
            <consortium name="Pathogen Informatics"/>
        </authorList>
    </citation>
    <scope>NUCLEOTIDE SEQUENCE [LARGE SCALE GENOMIC DNA]</scope>
</reference>
<comment type="pathway">
    <text evidence="1">Glycolipid biosynthesis; glycosylphosphatidylinositol-anchor biosynthesis.</text>
</comment>
<evidence type="ECO:0000256" key="1">
    <source>
        <dbReference type="RuleBase" id="RU367138"/>
    </source>
</evidence>
<keyword evidence="1" id="KW-0808">Transferase</keyword>
<dbReference type="Gene3D" id="3.40.720.10">
    <property type="entry name" value="Alkaline Phosphatase, subunit A"/>
    <property type="match status" value="1"/>
</dbReference>
<dbReference type="AlphaFoldDB" id="A0A3P7QAW3"/>
<keyword evidence="1" id="KW-0256">Endoplasmic reticulum</keyword>
<dbReference type="GO" id="GO:0051377">
    <property type="term" value="F:mannose-ethanolamine phosphotransferase activity"/>
    <property type="evidence" value="ECO:0007669"/>
    <property type="project" value="UniProtKB-UniRule"/>
</dbReference>
<dbReference type="PANTHER" id="PTHR12250:SF0">
    <property type="entry name" value="GPI ETHANOLAMINE PHOSPHATE TRANSFERASE 1"/>
    <property type="match status" value="1"/>
</dbReference>